<organism evidence="1 2">
    <name type="scientific">Trypanosoma brucei gambiense (strain MHOM/CI/86/DAL972)</name>
    <dbReference type="NCBI Taxonomy" id="679716"/>
    <lineage>
        <taxon>Eukaryota</taxon>
        <taxon>Discoba</taxon>
        <taxon>Euglenozoa</taxon>
        <taxon>Kinetoplastea</taxon>
        <taxon>Metakinetoplastina</taxon>
        <taxon>Trypanosomatida</taxon>
        <taxon>Trypanosomatidae</taxon>
        <taxon>Trypanosoma</taxon>
    </lineage>
</organism>
<dbReference type="KEGG" id="tbg:TbgDal_I2820"/>
<dbReference type="RefSeq" id="XP_011771559.1">
    <property type="nucleotide sequence ID" value="XM_011773257.1"/>
</dbReference>
<dbReference type="AlphaFoldDB" id="C9ZI01"/>
<sequence>MIRIKERKRKEKKKRGPISTFRLSFLQFPSIKQINAHKCIFAEDYTFNTFTIHKFQIRYCFILQLKLQQREGGEGTNKSNQSTQIITTILVIVKVVNNGNNNDVWGYVRRNNLTTSWQQ</sequence>
<gene>
    <name evidence="1" type="ORF">TbgDal_I2820</name>
</gene>
<dbReference type="GeneID" id="23858370"/>
<name>C9ZI01_TRYB9</name>
<reference evidence="2" key="1">
    <citation type="journal article" date="2010" name="PLoS Negl. Trop. Dis.">
        <title>The genome sequence of Trypanosoma brucei gambiense, causative agent of chronic human african trypanosomiasis.</title>
        <authorList>
            <person name="Jackson A.P."/>
            <person name="Sanders M."/>
            <person name="Berry A."/>
            <person name="McQuillan J."/>
            <person name="Aslett M.A."/>
            <person name="Quail M.A."/>
            <person name="Chukualim B."/>
            <person name="Capewell P."/>
            <person name="MacLeod A."/>
            <person name="Melville S.E."/>
            <person name="Gibson W."/>
            <person name="Barry J.D."/>
            <person name="Berriman M."/>
            <person name="Hertz-Fowler C."/>
        </authorList>
    </citation>
    <scope>NUCLEOTIDE SEQUENCE [LARGE SCALE GENOMIC DNA]</scope>
    <source>
        <strain evidence="2">MHOM/CI/86/DAL972</strain>
    </source>
</reference>
<proteinExistence type="predicted"/>
<dbReference type="EMBL" id="FN554964">
    <property type="protein sequence ID" value="CBH09118.1"/>
    <property type="molecule type" value="Genomic_DNA"/>
</dbReference>
<evidence type="ECO:0000313" key="1">
    <source>
        <dbReference type="EMBL" id="CBH09118.1"/>
    </source>
</evidence>
<accession>C9ZI01</accession>
<protein>
    <submittedName>
        <fullName evidence="1">Uncharacterized protein</fullName>
    </submittedName>
</protein>
<evidence type="ECO:0000313" key="2">
    <source>
        <dbReference type="Proteomes" id="UP000002316"/>
    </source>
</evidence>
<dbReference type="Proteomes" id="UP000002316">
    <property type="component" value="Chromosome 1"/>
</dbReference>